<proteinExistence type="predicted"/>
<sequence>MNLHLKNTIVAGISTLPFGGGISVLIDKYIPDNLQKKKNQLLENILNDLEKIKNKIDDDFLKSEDFTLTFLRIFNKAMVENNVIKSKIFRIVLKNIAINSQSVDLETELFIKLIEDLITHQFYFLHMISHSEIVYKNVHYFTDLKDHEKYSLTSLENYGLIEKIDNQFNQSKYKLTTLGERFYLFIDYENIYKEFIDELQQSKK</sequence>
<protein>
    <recommendedName>
        <fullName evidence="3">DUF4393 domain-containing protein</fullName>
    </recommendedName>
</protein>
<dbReference type="Proteomes" id="UP000251135">
    <property type="component" value="Unassembled WGS sequence"/>
</dbReference>
<evidence type="ECO:0000313" key="1">
    <source>
        <dbReference type="EMBL" id="PUE65986.1"/>
    </source>
</evidence>
<name>A0A363D3S1_9BACT</name>
<gene>
    <name evidence="1" type="ORF">B0174_01585</name>
</gene>
<reference evidence="1 2" key="1">
    <citation type="submission" date="2017-02" db="EMBL/GenBank/DDBJ databases">
        <title>Arcobacter caeni sp. nov, a new Arcobacter species isolated from reclaimed water.</title>
        <authorList>
            <person name="Figueras M.J."/>
            <person name="Perez-Cataluna A."/>
            <person name="Salas-Masso N."/>
        </authorList>
    </citation>
    <scope>NUCLEOTIDE SEQUENCE [LARGE SCALE GENOMIC DNA]</scope>
    <source>
        <strain evidence="1 2">RW17-10</strain>
    </source>
</reference>
<comment type="caution">
    <text evidence="1">The sequence shown here is derived from an EMBL/GenBank/DDBJ whole genome shotgun (WGS) entry which is preliminary data.</text>
</comment>
<organism evidence="1 2">
    <name type="scientific">Arcobacter caeni</name>
    <dbReference type="NCBI Taxonomy" id="1912877"/>
    <lineage>
        <taxon>Bacteria</taxon>
        <taxon>Pseudomonadati</taxon>
        <taxon>Campylobacterota</taxon>
        <taxon>Epsilonproteobacteria</taxon>
        <taxon>Campylobacterales</taxon>
        <taxon>Arcobacteraceae</taxon>
        <taxon>Arcobacter</taxon>
    </lineage>
</organism>
<accession>A0A363D3S1</accession>
<dbReference type="AlphaFoldDB" id="A0A363D3S1"/>
<evidence type="ECO:0008006" key="3">
    <source>
        <dbReference type="Google" id="ProtNLM"/>
    </source>
</evidence>
<keyword evidence="2" id="KW-1185">Reference proteome</keyword>
<dbReference type="OrthoDB" id="6902230at2"/>
<dbReference type="EMBL" id="MUXE01000002">
    <property type="protein sequence ID" value="PUE65986.1"/>
    <property type="molecule type" value="Genomic_DNA"/>
</dbReference>
<evidence type="ECO:0000313" key="2">
    <source>
        <dbReference type="Proteomes" id="UP000251135"/>
    </source>
</evidence>
<dbReference type="RefSeq" id="WP_108557893.1">
    <property type="nucleotide sequence ID" value="NZ_MUXE01000002.1"/>
</dbReference>